<accession>A0A0D2UDH7</accession>
<dbReference type="OrthoDB" id="293823at2759"/>
<keyword evidence="6" id="KW-0597">Phosphoprotein</keyword>
<evidence type="ECO:0000256" key="4">
    <source>
        <dbReference type="ARBA" id="ARBA00022490"/>
    </source>
</evidence>
<dbReference type="AlphaFoldDB" id="A0A0D2UDH7"/>
<feature type="region of interest" description="Disordered" evidence="12">
    <location>
        <begin position="356"/>
        <end position="383"/>
    </location>
</feature>
<dbReference type="EMBL" id="KE346364">
    <property type="protein sequence ID" value="KJE93086.1"/>
    <property type="molecule type" value="Genomic_DNA"/>
</dbReference>
<evidence type="ECO:0000256" key="7">
    <source>
        <dbReference type="ARBA" id="ARBA00023015"/>
    </source>
</evidence>
<keyword evidence="9 10" id="KW-0539">Nucleus</keyword>
<organism evidence="15 16">
    <name type="scientific">Capsaspora owczarzaki (strain ATCC 30864)</name>
    <dbReference type="NCBI Taxonomy" id="595528"/>
    <lineage>
        <taxon>Eukaryota</taxon>
        <taxon>Filasterea</taxon>
        <taxon>Capsaspora</taxon>
    </lineage>
</organism>
<keyword evidence="11" id="KW-0175">Coiled coil</keyword>
<dbReference type="GO" id="GO:0005634">
    <property type="term" value="C:nucleus"/>
    <property type="evidence" value="ECO:0007669"/>
    <property type="project" value="UniProtKB-SubCell"/>
</dbReference>
<evidence type="ECO:0000256" key="6">
    <source>
        <dbReference type="ARBA" id="ARBA00022553"/>
    </source>
</evidence>
<evidence type="ECO:0000256" key="10">
    <source>
        <dbReference type="PIRNR" id="PIRNR005290"/>
    </source>
</evidence>
<keyword evidence="8 10" id="KW-0804">Transcription</keyword>
<protein>
    <submittedName>
        <fullName evidence="15">CCR4-NOT transcription complex subunit 3</fullName>
    </submittedName>
</protein>
<evidence type="ECO:0000256" key="5">
    <source>
        <dbReference type="ARBA" id="ARBA00022491"/>
    </source>
</evidence>
<dbReference type="STRING" id="595528.A0A0D2UDH7"/>
<evidence type="ECO:0000256" key="9">
    <source>
        <dbReference type="ARBA" id="ARBA00023242"/>
    </source>
</evidence>
<dbReference type="FunCoup" id="A0A0D2UDH7">
    <property type="interactions" value="453"/>
</dbReference>
<evidence type="ECO:0000256" key="8">
    <source>
        <dbReference type="ARBA" id="ARBA00023163"/>
    </source>
</evidence>
<reference evidence="16" key="1">
    <citation type="submission" date="2011-02" db="EMBL/GenBank/DDBJ databases">
        <title>The Genome Sequence of Capsaspora owczarzaki ATCC 30864.</title>
        <authorList>
            <person name="Russ C."/>
            <person name="Cuomo C."/>
            <person name="Burger G."/>
            <person name="Gray M.W."/>
            <person name="Holland P.W.H."/>
            <person name="King N."/>
            <person name="Lang F.B.F."/>
            <person name="Roger A.J."/>
            <person name="Ruiz-Trillo I."/>
            <person name="Young S.K."/>
            <person name="Zeng Q."/>
            <person name="Gargeya S."/>
            <person name="Alvarado L."/>
            <person name="Berlin A."/>
            <person name="Chapman S.B."/>
            <person name="Chen Z."/>
            <person name="Freedman E."/>
            <person name="Gellesch M."/>
            <person name="Goldberg J."/>
            <person name="Griggs A."/>
            <person name="Gujja S."/>
            <person name="Heilman E."/>
            <person name="Heiman D."/>
            <person name="Howarth C."/>
            <person name="Mehta T."/>
            <person name="Neiman D."/>
            <person name="Pearson M."/>
            <person name="Roberts A."/>
            <person name="Saif S."/>
            <person name="Shea T."/>
            <person name="Shenoy N."/>
            <person name="Sisk P."/>
            <person name="Stolte C."/>
            <person name="Sykes S."/>
            <person name="White J."/>
            <person name="Yandava C."/>
            <person name="Haas B."/>
            <person name="Nusbaum C."/>
            <person name="Birren B."/>
        </authorList>
    </citation>
    <scope>NUCLEOTIDE SEQUENCE</scope>
    <source>
        <strain evidence="16">ATCC 30864</strain>
    </source>
</reference>
<feature type="compositionally biased region" description="Basic and acidic residues" evidence="12">
    <location>
        <begin position="252"/>
        <end position="272"/>
    </location>
</feature>
<dbReference type="eggNOG" id="KOG1216">
    <property type="taxonomic scope" value="Eukaryota"/>
</dbReference>
<dbReference type="InterPro" id="IPR007282">
    <property type="entry name" value="NOT2/3/5_C"/>
</dbReference>
<evidence type="ECO:0000256" key="3">
    <source>
        <dbReference type="ARBA" id="ARBA00007682"/>
    </source>
</evidence>
<dbReference type="RefSeq" id="XP_004363657.2">
    <property type="nucleotide sequence ID" value="XM_004363600.2"/>
</dbReference>
<sequence>MADKRKLQAEIDRVLKRIQEGTEEFEGIWEKVVSAPNTNLKEKYEGDLKKEIKKLQRLRDQIKTWLTSNEVKDKKVLLDNRKLIESQMERFRAIERETKTKAYSKEGLEKASKTMDPAEREKAEERQWLNDAIDKLGMQVDAFEAELETLASTSTKKKGTSERTAKMEGLVVRHKFHINKLEQILRLMENDSLDVETIKNAINEDIDFYIENNQEDDYTENEALYEDLNLDENYAGDDFSDDDGDDDDDDDYSSRKEETKPAPEKPKAKEEPPASPSKPKQQTPAAAAAAAKPAAAATPAAAPTSTAAASTTAATTAAKGKDSAKGAAATTATTTPAAAAGKGILATPASSQGLLDKASAVPTATPAATTGKKGANSAGSSTVTTPVAAPVVVSPFAPPPAATPSGNAWTQQQAKKAAAAAAAASAPPTPAVAPVSPAFTPAVSAAPAKPAAAPAAAAVEEPSSTAAGKKGSGKAAKGAQPAASTAADAPSTEAAATTETTTPVSTTPILQPTATPQHATGSHTSPLGEAEFSNVSPLQSSTPATAADQSMDANVRRLAQLWGSMHYLPEPADFEHLKSYAPRSPATTAPFNPHTPINFASNPALFSKFDLDTLFFIFYFQQGTYQQYLAARELKKQAWRFHKKYLTWFQRHAEPTTVIDEFEQGTYVYFDYETGWCQRKKSEFTFEYRYLEDQEMP</sequence>
<dbReference type="InterPro" id="IPR012270">
    <property type="entry name" value="CCR4-NOT_su3/5"/>
</dbReference>
<dbReference type="Pfam" id="PF04065">
    <property type="entry name" value="Not3"/>
    <property type="match status" value="1"/>
</dbReference>
<dbReference type="InterPro" id="IPR007207">
    <property type="entry name" value="Not_N"/>
</dbReference>
<keyword evidence="16" id="KW-1185">Reference proteome</keyword>
<dbReference type="GO" id="GO:0030015">
    <property type="term" value="C:CCR4-NOT core complex"/>
    <property type="evidence" value="ECO:0007669"/>
    <property type="project" value="UniProtKB-UniRule"/>
</dbReference>
<dbReference type="InterPro" id="IPR040168">
    <property type="entry name" value="Not2/3/5"/>
</dbReference>
<comment type="similarity">
    <text evidence="3 10">Belongs to the CNOT2/3/5 family.</text>
</comment>
<dbReference type="GO" id="GO:0006355">
    <property type="term" value="P:regulation of DNA-templated transcription"/>
    <property type="evidence" value="ECO:0007669"/>
    <property type="project" value="InterPro"/>
</dbReference>
<dbReference type="PhylomeDB" id="A0A0D2UDH7"/>
<keyword evidence="4 10" id="KW-0963">Cytoplasm</keyword>
<evidence type="ECO:0000313" key="16">
    <source>
        <dbReference type="Proteomes" id="UP000008743"/>
    </source>
</evidence>
<dbReference type="Pfam" id="PF04153">
    <property type="entry name" value="NOT2_3_5_C"/>
    <property type="match status" value="1"/>
</dbReference>
<feature type="coiled-coil region" evidence="11">
    <location>
        <begin position="4"/>
        <end position="61"/>
    </location>
</feature>
<evidence type="ECO:0000256" key="12">
    <source>
        <dbReference type="SAM" id="MobiDB-lite"/>
    </source>
</evidence>
<dbReference type="eggNOG" id="KOG2150">
    <property type="taxonomic scope" value="Eukaryota"/>
</dbReference>
<feature type="compositionally biased region" description="Low complexity" evidence="12">
    <location>
        <begin position="325"/>
        <end position="341"/>
    </location>
</feature>
<evidence type="ECO:0000259" key="14">
    <source>
        <dbReference type="Pfam" id="PF04153"/>
    </source>
</evidence>
<feature type="domain" description="CCR4-Not complex component Not N-terminal" evidence="13">
    <location>
        <begin position="4"/>
        <end position="231"/>
    </location>
</feature>
<comment type="subcellular location">
    <subcellularLocation>
        <location evidence="2 10">Cytoplasm</location>
    </subcellularLocation>
    <subcellularLocation>
        <location evidence="1 10">Nucleus</location>
    </subcellularLocation>
</comment>
<feature type="domain" description="NOT2/NOT3/NOT5 C-terminal" evidence="14">
    <location>
        <begin position="568"/>
        <end position="691"/>
    </location>
</feature>
<evidence type="ECO:0000259" key="13">
    <source>
        <dbReference type="Pfam" id="PF04065"/>
    </source>
</evidence>
<proteinExistence type="inferred from homology"/>
<dbReference type="GO" id="GO:0000932">
    <property type="term" value="C:P-body"/>
    <property type="evidence" value="ECO:0007669"/>
    <property type="project" value="UniProtKB-UniRule"/>
</dbReference>
<keyword evidence="7 10" id="KW-0805">Transcription regulation</keyword>
<keyword evidence="5 10" id="KW-0678">Repressor</keyword>
<feature type="compositionally biased region" description="Low complexity" evidence="12">
    <location>
        <begin position="463"/>
        <end position="508"/>
    </location>
</feature>
<dbReference type="PANTHER" id="PTHR23326">
    <property type="entry name" value="CCR4 NOT-RELATED"/>
    <property type="match status" value="1"/>
</dbReference>
<feature type="compositionally biased region" description="Low complexity" evidence="12">
    <location>
        <begin position="277"/>
        <end position="318"/>
    </location>
</feature>
<dbReference type="PIRSF" id="PIRSF005290">
    <property type="entry name" value="NOT_su_3_5"/>
    <property type="match status" value="1"/>
</dbReference>
<gene>
    <name evidence="15" type="ORF">CAOG_003929</name>
</gene>
<evidence type="ECO:0000256" key="1">
    <source>
        <dbReference type="ARBA" id="ARBA00004123"/>
    </source>
</evidence>
<feature type="compositionally biased region" description="Polar residues" evidence="12">
    <location>
        <begin position="533"/>
        <end position="551"/>
    </location>
</feature>
<dbReference type="Gene3D" id="2.30.30.1020">
    <property type="entry name" value="CCR4-NOT complex subunit 2/3/5, C-terminal domain"/>
    <property type="match status" value="1"/>
</dbReference>
<dbReference type="InParanoid" id="A0A0D2UDH7"/>
<feature type="compositionally biased region" description="Low complexity" evidence="12">
    <location>
        <begin position="362"/>
        <end position="383"/>
    </location>
</feature>
<name>A0A0D2UDH7_CAPO3</name>
<feature type="compositionally biased region" description="Acidic residues" evidence="12">
    <location>
        <begin position="233"/>
        <end position="251"/>
    </location>
</feature>
<evidence type="ECO:0000256" key="2">
    <source>
        <dbReference type="ARBA" id="ARBA00004496"/>
    </source>
</evidence>
<feature type="compositionally biased region" description="Polar residues" evidence="12">
    <location>
        <begin position="509"/>
        <end position="525"/>
    </location>
</feature>
<dbReference type="Proteomes" id="UP000008743">
    <property type="component" value="Unassembled WGS sequence"/>
</dbReference>
<feature type="region of interest" description="Disordered" evidence="12">
    <location>
        <begin position="463"/>
        <end position="551"/>
    </location>
</feature>
<evidence type="ECO:0000313" key="15">
    <source>
        <dbReference type="EMBL" id="KJE93086.1"/>
    </source>
</evidence>
<feature type="region of interest" description="Disordered" evidence="12">
    <location>
        <begin position="233"/>
        <end position="341"/>
    </location>
</feature>
<dbReference type="InterPro" id="IPR038635">
    <property type="entry name" value="CCR4-NOT_su2/3/5_C_sf"/>
</dbReference>
<evidence type="ECO:0000256" key="11">
    <source>
        <dbReference type="SAM" id="Coils"/>
    </source>
</evidence>